<gene>
    <name evidence="2" type="ORF">Cboi02_000175000</name>
</gene>
<protein>
    <submittedName>
        <fullName evidence="2">Unnamed protein product</fullName>
    </submittedName>
</protein>
<accession>A0A9W6WFW7</accession>
<dbReference type="EMBL" id="BSXN01000448">
    <property type="protein sequence ID" value="GME68593.1"/>
    <property type="molecule type" value="Genomic_DNA"/>
</dbReference>
<feature type="region of interest" description="Disordered" evidence="1">
    <location>
        <begin position="1"/>
        <end position="21"/>
    </location>
</feature>
<dbReference type="AlphaFoldDB" id="A0A9W6WFW7"/>
<feature type="compositionally biased region" description="Basic and acidic residues" evidence="1">
    <location>
        <begin position="10"/>
        <end position="21"/>
    </location>
</feature>
<evidence type="ECO:0000256" key="1">
    <source>
        <dbReference type="SAM" id="MobiDB-lite"/>
    </source>
</evidence>
<proteinExistence type="predicted"/>
<evidence type="ECO:0000313" key="3">
    <source>
        <dbReference type="Proteomes" id="UP001165120"/>
    </source>
</evidence>
<feature type="compositionally biased region" description="Polar residues" evidence="1">
    <location>
        <begin position="82"/>
        <end position="102"/>
    </location>
</feature>
<feature type="region of interest" description="Disordered" evidence="1">
    <location>
        <begin position="77"/>
        <end position="108"/>
    </location>
</feature>
<feature type="compositionally biased region" description="Polar residues" evidence="1">
    <location>
        <begin position="428"/>
        <end position="437"/>
    </location>
</feature>
<sequence>MSSTGSALGRTRDGYEQLRNDEAENDHGYYTLSDFMNDSKEEILMFFGKYCSCCLSPLGFDKNERVIRLTDDNEVFPHGNAGTYSRNNDNRNMSNEDTVTSKTRNRGRSEASLNAVDILFQGISEYRKRQNDFSHGDQLNITYNNDQFNPLINRKSENGIDNQIYNKNFKSIENSLRFQGVISDVANNIEQYSNNNNGRFNYSKGNNSFDYGNPGGNNGGRSLYNLTNDSLNNLFYTTEDIINDRMHNMDHPKKSISKGIMNKLNQITNNIVTYWNSENDSRIRLPTGGPEDGSTGRVNGATGSTYTNSNNSNNGIISRASETSSNPVSSIGAIIQEGKKAMLGAANNHLQIGRYRDGYDDIDAMSMRTTNRNHNDDSDSDDDEGADTSIPEPIGTAFHYGSEGMPTESLFKDRDVNNGHGATFDSLEVSSQQSENVENAKPGDNVSNYTDNSFIFGSNSVDDDATVVSDNYIDRLDLLQERDNKSDTDDI</sequence>
<organism evidence="2 3">
    <name type="scientific">Candida boidinii</name>
    <name type="common">Yeast</name>
    <dbReference type="NCBI Taxonomy" id="5477"/>
    <lineage>
        <taxon>Eukaryota</taxon>
        <taxon>Fungi</taxon>
        <taxon>Dikarya</taxon>
        <taxon>Ascomycota</taxon>
        <taxon>Saccharomycotina</taxon>
        <taxon>Pichiomycetes</taxon>
        <taxon>Pichiales</taxon>
        <taxon>Pichiaceae</taxon>
        <taxon>Ogataea</taxon>
        <taxon>Ogataea/Candida clade</taxon>
    </lineage>
</organism>
<name>A0A9W6WFW7_CANBO</name>
<comment type="caution">
    <text evidence="2">The sequence shown here is derived from an EMBL/GenBank/DDBJ whole genome shotgun (WGS) entry which is preliminary data.</text>
</comment>
<feature type="region of interest" description="Disordered" evidence="1">
    <location>
        <begin position="368"/>
        <end position="447"/>
    </location>
</feature>
<feature type="compositionally biased region" description="Low complexity" evidence="1">
    <location>
        <begin position="299"/>
        <end position="314"/>
    </location>
</feature>
<dbReference type="Proteomes" id="UP001165120">
    <property type="component" value="Unassembled WGS sequence"/>
</dbReference>
<reference evidence="2" key="1">
    <citation type="submission" date="2023-04" db="EMBL/GenBank/DDBJ databases">
        <title>Candida boidinii NBRC 10035.</title>
        <authorList>
            <person name="Ichikawa N."/>
            <person name="Sato H."/>
            <person name="Tonouchi N."/>
        </authorList>
    </citation>
    <scope>NUCLEOTIDE SEQUENCE</scope>
    <source>
        <strain evidence="2">NBRC 10035</strain>
    </source>
</reference>
<evidence type="ECO:0000313" key="2">
    <source>
        <dbReference type="EMBL" id="GME68593.1"/>
    </source>
</evidence>
<feature type="region of interest" description="Disordered" evidence="1">
    <location>
        <begin position="285"/>
        <end position="314"/>
    </location>
</feature>
<keyword evidence="3" id="KW-1185">Reference proteome</keyword>